<dbReference type="Gene3D" id="1.10.10.10">
    <property type="entry name" value="Winged helix-like DNA-binding domain superfamily/Winged helix DNA-binding domain"/>
    <property type="match status" value="1"/>
</dbReference>
<dbReference type="GO" id="GO:0016301">
    <property type="term" value="F:kinase activity"/>
    <property type="evidence" value="ECO:0007669"/>
    <property type="project" value="UniProtKB-KW"/>
</dbReference>
<gene>
    <name evidence="4" type="ORF">PAF17_12975</name>
</gene>
<dbReference type="InterPro" id="IPR036388">
    <property type="entry name" value="WH-like_DNA-bd_sf"/>
</dbReference>
<dbReference type="InterPro" id="IPR004006">
    <property type="entry name" value="DhaK_dom"/>
</dbReference>
<feature type="region of interest" description="Disordered" evidence="1">
    <location>
        <begin position="1"/>
        <end position="22"/>
    </location>
</feature>
<proteinExistence type="predicted"/>
<feature type="domain" description="DhaK" evidence="3">
    <location>
        <begin position="358"/>
        <end position="681"/>
    </location>
</feature>
<sequence length="686" mass="72937">MATRGASQKSPASPERTPPTRFGEDNLLWAAWLYYEEGLTQAEIAERMGVSRPSINAYLADARTRGIVSIEIEPDRFRALTLTQAMQDHFGLSDCFVIPSDGHDRPLIDRLGAAAAQVLARMTKSGDTIAVTWGRTMLAMANSVEAGALTDVRVIQATGGTTAKIPWTPEACTSRLAENLGARCIPLSAPAIVSAPEMRDLLLREPVLAEQMEALSEADRIVLGISSLRPESTIHTSGFFDGISIRDHYHSAVGSIAGRMIAANGARVDGPLERRTIGMDLDMIRNVPERMAVAGGMDKVQAILAALRGGYVTALVTDADTARAVLTSEGYEDRPRRRSDATPATLPERTRVKKFLNRPRDAVDEAIAGALLAHENLLAPIEGAPRAIRALHGPRKGKVGVVIGGGSGHEPGFLGYVGRGLADAVAVGNIFASPPPDPILAATLAADGGAGVLHIFGNFSGDLMNFEMAAEMAKDRGVAVRTVVTTDDIASAPVDTRSARRGVAGNVFVFKVAGAASDRMLPLDQCAELTLRAAERCFTMGVALEPGVSVDTGVPSFRMGPDEMEIGVGVHGEPGIMRSSVKSADETADLIVDRILNEMNPSDGAEVALLVNSLGSTPQLELYILNRRLRQRLRARGVTVHMTLLGHCYTSLDMAGVSITLMQLDAELKSLLGHPCESPAWTVANV</sequence>
<comment type="caution">
    <text evidence="4">The sequence shown here is derived from an EMBL/GenBank/DDBJ whole genome shotgun (WGS) entry which is preliminary data.</text>
</comment>
<reference evidence="4" key="1">
    <citation type="submission" date="2022-12" db="EMBL/GenBank/DDBJ databases">
        <title>Paracoccus onchidii sp. nov., isolated from a marine invertebrate from the South China Sea.</title>
        <authorList>
            <person name="Xu S."/>
            <person name="Liu Z."/>
            <person name="Xu Y."/>
        </authorList>
    </citation>
    <scope>NUCLEOTIDE SEQUENCE</scope>
    <source>
        <strain evidence="4">Z330</strain>
    </source>
</reference>
<dbReference type="SUPFAM" id="SSF100950">
    <property type="entry name" value="NagB/RpiA/CoA transferase-like"/>
    <property type="match status" value="1"/>
</dbReference>
<dbReference type="Gene3D" id="3.40.50.10440">
    <property type="entry name" value="Dihydroxyacetone kinase, domain 1"/>
    <property type="match status" value="1"/>
</dbReference>
<dbReference type="InterPro" id="IPR007324">
    <property type="entry name" value="Sugar-bd_dom_put"/>
</dbReference>
<dbReference type="PROSITE" id="PS50943">
    <property type="entry name" value="HTH_CROC1"/>
    <property type="match status" value="1"/>
</dbReference>
<dbReference type="InterPro" id="IPR050861">
    <property type="entry name" value="Dihydroxyacetone_Kinase"/>
</dbReference>
<keyword evidence="4" id="KW-0418">Kinase</keyword>
<feature type="compositionally biased region" description="Polar residues" evidence="1">
    <location>
        <begin position="1"/>
        <end position="11"/>
    </location>
</feature>
<dbReference type="RefSeq" id="WP_271889532.1">
    <property type="nucleotide sequence ID" value="NZ_JAQBIE010000016.1"/>
</dbReference>
<organism evidence="4 5">
    <name type="scientific">Paracoccus onchidii</name>
    <dbReference type="NCBI Taxonomy" id="3017813"/>
    <lineage>
        <taxon>Bacteria</taxon>
        <taxon>Pseudomonadati</taxon>
        <taxon>Pseudomonadota</taxon>
        <taxon>Alphaproteobacteria</taxon>
        <taxon>Rhodobacterales</taxon>
        <taxon>Paracoccaceae</taxon>
        <taxon>Paracoccus</taxon>
    </lineage>
</organism>
<keyword evidence="4" id="KW-0808">Transferase</keyword>
<dbReference type="PROSITE" id="PS51481">
    <property type="entry name" value="DHAK"/>
    <property type="match status" value="1"/>
</dbReference>
<evidence type="ECO:0000313" key="4">
    <source>
        <dbReference type="EMBL" id="MDB6178410.1"/>
    </source>
</evidence>
<dbReference type="InterPro" id="IPR037171">
    <property type="entry name" value="NagB/RpiA_transferase-like"/>
</dbReference>
<dbReference type="InterPro" id="IPR013249">
    <property type="entry name" value="RNA_pol_sigma70_r4_t2"/>
</dbReference>
<dbReference type="PANTHER" id="PTHR28629">
    <property type="entry name" value="TRIOKINASE/FMN CYCLASE"/>
    <property type="match status" value="1"/>
</dbReference>
<dbReference type="Gene3D" id="3.40.50.1360">
    <property type="match status" value="1"/>
</dbReference>
<dbReference type="PANTHER" id="PTHR28629:SF4">
    <property type="entry name" value="TRIOKINASE_FMN CYCLASE"/>
    <property type="match status" value="1"/>
</dbReference>
<dbReference type="Pfam" id="PF08281">
    <property type="entry name" value="Sigma70_r4_2"/>
    <property type="match status" value="1"/>
</dbReference>
<dbReference type="SUPFAM" id="SSF82549">
    <property type="entry name" value="DAK1/DegV-like"/>
    <property type="match status" value="1"/>
</dbReference>
<dbReference type="Pfam" id="PF02733">
    <property type="entry name" value="Dak1"/>
    <property type="match status" value="1"/>
</dbReference>
<evidence type="ECO:0000259" key="3">
    <source>
        <dbReference type="PROSITE" id="PS51481"/>
    </source>
</evidence>
<dbReference type="Pfam" id="PF04198">
    <property type="entry name" value="Sugar-bind"/>
    <property type="match status" value="1"/>
</dbReference>
<evidence type="ECO:0000313" key="5">
    <source>
        <dbReference type="Proteomes" id="UP001165641"/>
    </source>
</evidence>
<keyword evidence="5" id="KW-1185">Reference proteome</keyword>
<dbReference type="EMBL" id="JAQBIE010000016">
    <property type="protein sequence ID" value="MDB6178410.1"/>
    <property type="molecule type" value="Genomic_DNA"/>
</dbReference>
<accession>A0ABT4ZI48</accession>
<evidence type="ECO:0000259" key="2">
    <source>
        <dbReference type="PROSITE" id="PS50943"/>
    </source>
</evidence>
<evidence type="ECO:0000256" key="1">
    <source>
        <dbReference type="SAM" id="MobiDB-lite"/>
    </source>
</evidence>
<name>A0ABT4ZI48_9RHOB</name>
<dbReference type="Gene3D" id="3.30.1180.20">
    <property type="entry name" value="Dihydroxyacetone kinase, domain 2"/>
    <property type="match status" value="1"/>
</dbReference>
<protein>
    <submittedName>
        <fullName evidence="4">Bifunctional sugar-binding transcriptional regulator/dihydroxyacetone kinase subunit DhaK</fullName>
    </submittedName>
</protein>
<dbReference type="Proteomes" id="UP001165641">
    <property type="component" value="Unassembled WGS sequence"/>
</dbReference>
<dbReference type="InterPro" id="IPR001387">
    <property type="entry name" value="Cro/C1-type_HTH"/>
</dbReference>
<feature type="domain" description="HTH cro/C1-type" evidence="2">
    <location>
        <begin position="36"/>
        <end position="58"/>
    </location>
</feature>